<accession>A0A0V0R5S0</accession>
<evidence type="ECO:0000313" key="2">
    <source>
        <dbReference type="Proteomes" id="UP000054937"/>
    </source>
</evidence>
<name>A0A0V0R5S0_PSEPJ</name>
<dbReference type="EMBL" id="LDAU01000044">
    <property type="protein sequence ID" value="KRX09827.1"/>
    <property type="molecule type" value="Genomic_DNA"/>
</dbReference>
<dbReference type="InParanoid" id="A0A0V0R5S0"/>
<proteinExistence type="predicted"/>
<protein>
    <submittedName>
        <fullName evidence="1">Uncharacterized protein</fullName>
    </submittedName>
</protein>
<organism evidence="1 2">
    <name type="scientific">Pseudocohnilembus persalinus</name>
    <name type="common">Ciliate</name>
    <dbReference type="NCBI Taxonomy" id="266149"/>
    <lineage>
        <taxon>Eukaryota</taxon>
        <taxon>Sar</taxon>
        <taxon>Alveolata</taxon>
        <taxon>Ciliophora</taxon>
        <taxon>Intramacronucleata</taxon>
        <taxon>Oligohymenophorea</taxon>
        <taxon>Scuticociliatia</taxon>
        <taxon>Philasterida</taxon>
        <taxon>Pseudocohnilembidae</taxon>
        <taxon>Pseudocohnilembus</taxon>
    </lineage>
</organism>
<reference evidence="1 2" key="1">
    <citation type="journal article" date="2015" name="Sci. Rep.">
        <title>Genome of the facultative scuticociliatosis pathogen Pseudocohnilembus persalinus provides insight into its virulence through horizontal gene transfer.</title>
        <authorList>
            <person name="Xiong J."/>
            <person name="Wang G."/>
            <person name="Cheng J."/>
            <person name="Tian M."/>
            <person name="Pan X."/>
            <person name="Warren A."/>
            <person name="Jiang C."/>
            <person name="Yuan D."/>
            <person name="Miao W."/>
        </authorList>
    </citation>
    <scope>NUCLEOTIDE SEQUENCE [LARGE SCALE GENOMIC DNA]</scope>
    <source>
        <strain evidence="1">36N120E</strain>
    </source>
</reference>
<keyword evidence="2" id="KW-1185">Reference proteome</keyword>
<comment type="caution">
    <text evidence="1">The sequence shown here is derived from an EMBL/GenBank/DDBJ whole genome shotgun (WGS) entry which is preliminary data.</text>
</comment>
<dbReference type="Proteomes" id="UP000054937">
    <property type="component" value="Unassembled WGS sequence"/>
</dbReference>
<dbReference type="AlphaFoldDB" id="A0A0V0R5S0"/>
<sequence>MDPEDNDNLSELSFGGWDEKKIQQCENLEIQKNCSLKILPLQLEKKNSQKPKINLELFNEVSLSTENQKFESVSTENKLKKLNSIAFNDFSSDSEEEDFFTENETNEELI</sequence>
<evidence type="ECO:0000313" key="1">
    <source>
        <dbReference type="EMBL" id="KRX09827.1"/>
    </source>
</evidence>
<gene>
    <name evidence="1" type="ORF">PPERSA_02699</name>
</gene>